<evidence type="ECO:0000259" key="9">
    <source>
        <dbReference type="PROSITE" id="PS51156"/>
    </source>
</evidence>
<evidence type="ECO:0000256" key="6">
    <source>
        <dbReference type="ARBA" id="ARBA00023242"/>
    </source>
</evidence>
<feature type="region of interest" description="Disordered" evidence="8">
    <location>
        <begin position="1"/>
        <end position="26"/>
    </location>
</feature>
<name>A0A8X6LAK2_TRICU</name>
<dbReference type="GO" id="GO:0042826">
    <property type="term" value="F:histone deacetylase binding"/>
    <property type="evidence" value="ECO:0007669"/>
    <property type="project" value="TreeGrafter"/>
</dbReference>
<sequence length="346" mass="40817">MGKRKGSRKSRERKVTATKKPLIEKEATAKDITKKRISKIKKEPVEEVITEPEPVEEESEGIKEPMNKQISGIKQEHAAQIEEIKQEVEGQIEGIKQELEEEVRRSKQMLLEDIASLTENFGAWQLFRRRRRKKKRKSLNDAGKKKQPKKPPIPIGSFYQAKVPTGPLKFDPDERDPDEQLWEPDVLPEEEVKEFLAKIRKEEWKGMDEEKLLNLLHRCNYDTDKALKEYHKRRYVPETWTEKECRLFEKGLDKYGKQFCSIQQMIQTKTSLEMAEFYYVWKKTERYDMFMNSKPPKGSKFRTNNRKKMSKVTDIADHLLAKTNDKPQKTAHVYCTRSMMPVIPKS</sequence>
<dbReference type="PROSITE" id="PS51156">
    <property type="entry name" value="ELM2"/>
    <property type="match status" value="1"/>
</dbReference>
<dbReference type="AlphaFoldDB" id="A0A8X6LAK2"/>
<dbReference type="GO" id="GO:0003714">
    <property type="term" value="F:transcription corepressor activity"/>
    <property type="evidence" value="ECO:0007669"/>
    <property type="project" value="TreeGrafter"/>
</dbReference>
<dbReference type="InterPro" id="IPR040138">
    <property type="entry name" value="MIER/MTA"/>
</dbReference>
<gene>
    <name evidence="11" type="primary">MIER1</name>
    <name evidence="11" type="ORF">TNCT_348531</name>
</gene>
<reference evidence="11" key="1">
    <citation type="submission" date="2020-07" db="EMBL/GenBank/DDBJ databases">
        <title>Multicomponent nature underlies the extraordinary mechanical properties of spider dragline silk.</title>
        <authorList>
            <person name="Kono N."/>
            <person name="Nakamura H."/>
            <person name="Mori M."/>
            <person name="Yoshida Y."/>
            <person name="Ohtoshi R."/>
            <person name="Malay A.D."/>
            <person name="Moran D.A.P."/>
            <person name="Tomita M."/>
            <person name="Numata K."/>
            <person name="Arakawa K."/>
        </authorList>
    </citation>
    <scope>NUCLEOTIDE SEQUENCE</scope>
</reference>
<dbReference type="GO" id="GO:0008270">
    <property type="term" value="F:zinc ion binding"/>
    <property type="evidence" value="ECO:0007669"/>
    <property type="project" value="UniProtKB-KW"/>
</dbReference>
<feature type="compositionally biased region" description="Acidic residues" evidence="8">
    <location>
        <begin position="47"/>
        <end position="59"/>
    </location>
</feature>
<accession>A0A8X6LAK2</accession>
<dbReference type="PANTHER" id="PTHR10865:SF28">
    <property type="entry name" value="ELM2 DOMAIN-CONTAINING PROTEIN"/>
    <property type="match status" value="1"/>
</dbReference>
<keyword evidence="4" id="KW-0862">Zinc</keyword>
<dbReference type="EMBL" id="BMAO01015406">
    <property type="protein sequence ID" value="GFR01542.1"/>
    <property type="molecule type" value="Genomic_DNA"/>
</dbReference>
<evidence type="ECO:0000256" key="7">
    <source>
        <dbReference type="SAM" id="Coils"/>
    </source>
</evidence>
<keyword evidence="6" id="KW-0539">Nucleus</keyword>
<dbReference type="GO" id="GO:0005654">
    <property type="term" value="C:nucleoplasm"/>
    <property type="evidence" value="ECO:0007669"/>
    <property type="project" value="TreeGrafter"/>
</dbReference>
<evidence type="ECO:0000256" key="8">
    <source>
        <dbReference type="SAM" id="MobiDB-lite"/>
    </source>
</evidence>
<keyword evidence="5" id="KW-0238">DNA-binding</keyword>
<feature type="domain" description="SANT" evidence="10">
    <location>
        <begin position="240"/>
        <end position="286"/>
    </location>
</feature>
<keyword evidence="3" id="KW-0863">Zinc-finger</keyword>
<dbReference type="OrthoDB" id="5916873at2759"/>
<feature type="domain" description="ELM2" evidence="9">
    <location>
        <begin position="151"/>
        <end position="234"/>
    </location>
</feature>
<dbReference type="InterPro" id="IPR001005">
    <property type="entry name" value="SANT/Myb"/>
</dbReference>
<dbReference type="GO" id="GO:0003677">
    <property type="term" value="F:DNA binding"/>
    <property type="evidence" value="ECO:0007669"/>
    <property type="project" value="UniProtKB-KW"/>
</dbReference>
<dbReference type="InterPro" id="IPR009057">
    <property type="entry name" value="Homeodomain-like_sf"/>
</dbReference>
<dbReference type="InterPro" id="IPR017884">
    <property type="entry name" value="SANT_dom"/>
</dbReference>
<keyword evidence="2" id="KW-0479">Metal-binding</keyword>
<evidence type="ECO:0000313" key="12">
    <source>
        <dbReference type="Proteomes" id="UP000887116"/>
    </source>
</evidence>
<evidence type="ECO:0000256" key="2">
    <source>
        <dbReference type="ARBA" id="ARBA00022723"/>
    </source>
</evidence>
<dbReference type="PANTHER" id="PTHR10865">
    <property type="entry name" value="METASTASIS-ASSOCIATED PROTEIN AND MESODERM INDUCTION EARLY RESPONSE PROTEIN"/>
    <property type="match status" value="1"/>
</dbReference>
<evidence type="ECO:0000313" key="11">
    <source>
        <dbReference type="EMBL" id="GFR01542.1"/>
    </source>
</evidence>
<keyword evidence="12" id="KW-1185">Reference proteome</keyword>
<dbReference type="InterPro" id="IPR000949">
    <property type="entry name" value="ELM2_dom"/>
</dbReference>
<dbReference type="Gene3D" id="1.10.10.60">
    <property type="entry name" value="Homeodomain-like"/>
    <property type="match status" value="1"/>
</dbReference>
<dbReference type="Proteomes" id="UP000887116">
    <property type="component" value="Unassembled WGS sequence"/>
</dbReference>
<comment type="caution">
    <text evidence="11">The sequence shown here is derived from an EMBL/GenBank/DDBJ whole genome shotgun (WGS) entry which is preliminary data.</text>
</comment>
<feature type="compositionally biased region" description="Basic residues" evidence="8">
    <location>
        <begin position="1"/>
        <end position="12"/>
    </location>
</feature>
<dbReference type="FunFam" id="1.10.10.60:FF:000012">
    <property type="entry name" value="Metastasis-associated 1 family, member 3"/>
    <property type="match status" value="1"/>
</dbReference>
<dbReference type="SMART" id="SM00717">
    <property type="entry name" value="SANT"/>
    <property type="match status" value="1"/>
</dbReference>
<organism evidence="11 12">
    <name type="scientific">Trichonephila clavata</name>
    <name type="common">Joro spider</name>
    <name type="synonym">Nephila clavata</name>
    <dbReference type="NCBI Taxonomy" id="2740835"/>
    <lineage>
        <taxon>Eukaryota</taxon>
        <taxon>Metazoa</taxon>
        <taxon>Ecdysozoa</taxon>
        <taxon>Arthropoda</taxon>
        <taxon>Chelicerata</taxon>
        <taxon>Arachnida</taxon>
        <taxon>Araneae</taxon>
        <taxon>Araneomorphae</taxon>
        <taxon>Entelegynae</taxon>
        <taxon>Araneoidea</taxon>
        <taxon>Nephilidae</taxon>
        <taxon>Trichonephila</taxon>
    </lineage>
</organism>
<feature type="region of interest" description="Disordered" evidence="8">
    <location>
        <begin position="47"/>
        <end position="76"/>
    </location>
</feature>
<evidence type="ECO:0000256" key="4">
    <source>
        <dbReference type="ARBA" id="ARBA00022833"/>
    </source>
</evidence>
<evidence type="ECO:0000256" key="3">
    <source>
        <dbReference type="ARBA" id="ARBA00022771"/>
    </source>
</evidence>
<dbReference type="Pfam" id="PF01448">
    <property type="entry name" value="ELM2"/>
    <property type="match status" value="1"/>
</dbReference>
<dbReference type="SMART" id="SM01189">
    <property type="entry name" value="ELM2"/>
    <property type="match status" value="1"/>
</dbReference>
<feature type="region of interest" description="Disordered" evidence="8">
    <location>
        <begin position="132"/>
        <end position="161"/>
    </location>
</feature>
<dbReference type="PROSITE" id="PS51293">
    <property type="entry name" value="SANT"/>
    <property type="match status" value="1"/>
</dbReference>
<evidence type="ECO:0000256" key="5">
    <source>
        <dbReference type="ARBA" id="ARBA00023125"/>
    </source>
</evidence>
<dbReference type="GO" id="GO:0000122">
    <property type="term" value="P:negative regulation of transcription by RNA polymerase II"/>
    <property type="evidence" value="ECO:0007669"/>
    <property type="project" value="TreeGrafter"/>
</dbReference>
<proteinExistence type="predicted"/>
<evidence type="ECO:0000256" key="1">
    <source>
        <dbReference type="ARBA" id="ARBA00004123"/>
    </source>
</evidence>
<protein>
    <submittedName>
        <fullName evidence="11">Mesoderm induction early response protein 1</fullName>
    </submittedName>
</protein>
<evidence type="ECO:0000259" key="10">
    <source>
        <dbReference type="PROSITE" id="PS51293"/>
    </source>
</evidence>
<feature type="coiled-coil region" evidence="7">
    <location>
        <begin position="78"/>
        <end position="112"/>
    </location>
</feature>
<comment type="subcellular location">
    <subcellularLocation>
        <location evidence="1">Nucleus</location>
    </subcellularLocation>
</comment>
<keyword evidence="7" id="KW-0175">Coiled coil</keyword>
<dbReference type="SUPFAM" id="SSF46689">
    <property type="entry name" value="Homeodomain-like"/>
    <property type="match status" value="1"/>
</dbReference>